<feature type="region of interest" description="Disordered" evidence="2">
    <location>
        <begin position="281"/>
        <end position="315"/>
    </location>
</feature>
<reference evidence="5" key="1">
    <citation type="submission" date="2019-05" db="EMBL/GenBank/DDBJ databases">
        <title>The de novo reference genome and transcriptome assemblies of the wild tomato species Solanum chilense.</title>
        <authorList>
            <person name="Stam R."/>
            <person name="Nosenko T."/>
            <person name="Hoerger A.C."/>
            <person name="Stephan W."/>
            <person name="Seidel M.A."/>
            <person name="Kuhn J.M.M."/>
            <person name="Haberer G."/>
            <person name="Tellier A."/>
        </authorList>
    </citation>
    <scope>NUCLEOTIDE SEQUENCE</scope>
    <source>
        <tissue evidence="5">Mature leaves</tissue>
    </source>
</reference>
<protein>
    <recommendedName>
        <fullName evidence="6">DUF4378 domain-containing protein</fullName>
    </recommendedName>
</protein>
<dbReference type="AlphaFoldDB" id="A0A6N2C216"/>
<feature type="compositionally biased region" description="Polar residues" evidence="2">
    <location>
        <begin position="92"/>
        <end position="116"/>
    </location>
</feature>
<dbReference type="PANTHER" id="PTHR31680">
    <property type="entry name" value="LONGIFOLIA PROTEIN"/>
    <property type="match status" value="1"/>
</dbReference>
<feature type="compositionally biased region" description="Polar residues" evidence="2">
    <location>
        <begin position="866"/>
        <end position="878"/>
    </location>
</feature>
<evidence type="ECO:0000313" key="5">
    <source>
        <dbReference type="EMBL" id="TMX00518.1"/>
    </source>
</evidence>
<dbReference type="PANTHER" id="PTHR31680:SF4">
    <property type="entry name" value="LONGIFOLIA PROTEIN"/>
    <property type="match status" value="1"/>
</dbReference>
<dbReference type="InterPro" id="IPR032795">
    <property type="entry name" value="DUF3741-assoc"/>
</dbReference>
<dbReference type="GO" id="GO:0051513">
    <property type="term" value="P:regulation of monopolar cell growth"/>
    <property type="evidence" value="ECO:0007669"/>
    <property type="project" value="InterPro"/>
</dbReference>
<feature type="compositionally biased region" description="Polar residues" evidence="2">
    <location>
        <begin position="752"/>
        <end position="773"/>
    </location>
</feature>
<feature type="region of interest" description="Disordered" evidence="2">
    <location>
        <begin position="211"/>
        <end position="260"/>
    </location>
</feature>
<evidence type="ECO:0000256" key="2">
    <source>
        <dbReference type="SAM" id="MobiDB-lite"/>
    </source>
</evidence>
<dbReference type="Pfam" id="PF14383">
    <property type="entry name" value="VARLMGL"/>
    <property type="match status" value="1"/>
</dbReference>
<dbReference type="Pfam" id="PF14309">
    <property type="entry name" value="DUF4378"/>
    <property type="match status" value="1"/>
</dbReference>
<evidence type="ECO:0008006" key="6">
    <source>
        <dbReference type="Google" id="ProtNLM"/>
    </source>
</evidence>
<feature type="compositionally biased region" description="Polar residues" evidence="2">
    <location>
        <begin position="287"/>
        <end position="301"/>
    </location>
</feature>
<name>A0A6N2C216_SOLCI</name>
<feature type="compositionally biased region" description="Low complexity" evidence="2">
    <location>
        <begin position="138"/>
        <end position="154"/>
    </location>
</feature>
<proteinExistence type="predicted"/>
<feature type="region of interest" description="Disordered" evidence="2">
    <location>
        <begin position="88"/>
        <end position="161"/>
    </location>
</feature>
<feature type="region of interest" description="Disordered" evidence="2">
    <location>
        <begin position="544"/>
        <end position="597"/>
    </location>
</feature>
<feature type="domain" description="DUF4378" evidence="3">
    <location>
        <begin position="937"/>
        <end position="1116"/>
    </location>
</feature>
<comment type="caution">
    <text evidence="5">The sequence shown here is derived from an EMBL/GenBank/DDBJ whole genome shotgun (WGS) entry which is preliminary data.</text>
</comment>
<feature type="compositionally biased region" description="Polar residues" evidence="2">
    <location>
        <begin position="348"/>
        <end position="383"/>
    </location>
</feature>
<keyword evidence="1" id="KW-0175">Coiled coil</keyword>
<feature type="region of interest" description="Disordered" evidence="2">
    <location>
        <begin position="850"/>
        <end position="878"/>
    </location>
</feature>
<organism evidence="5">
    <name type="scientific">Solanum chilense</name>
    <name type="common">Tomato</name>
    <name type="synonym">Lycopersicon chilense</name>
    <dbReference type="NCBI Taxonomy" id="4083"/>
    <lineage>
        <taxon>Eukaryota</taxon>
        <taxon>Viridiplantae</taxon>
        <taxon>Streptophyta</taxon>
        <taxon>Embryophyta</taxon>
        <taxon>Tracheophyta</taxon>
        <taxon>Spermatophyta</taxon>
        <taxon>Magnoliopsida</taxon>
        <taxon>eudicotyledons</taxon>
        <taxon>Gunneridae</taxon>
        <taxon>Pentapetalae</taxon>
        <taxon>asterids</taxon>
        <taxon>lamiids</taxon>
        <taxon>Solanales</taxon>
        <taxon>Solanaceae</taxon>
        <taxon>Solanoideae</taxon>
        <taxon>Solaneae</taxon>
        <taxon>Solanum</taxon>
        <taxon>Solanum subgen. Lycopersicon</taxon>
    </lineage>
</organism>
<feature type="coiled-coil region" evidence="1">
    <location>
        <begin position="898"/>
        <end position="925"/>
    </location>
</feature>
<feature type="region of interest" description="Disordered" evidence="2">
    <location>
        <begin position="176"/>
        <end position="196"/>
    </location>
</feature>
<dbReference type="InterPro" id="IPR033334">
    <property type="entry name" value="LNG1/2"/>
</dbReference>
<accession>A0A6N2C216</accession>
<feature type="domain" description="DUF3741" evidence="4">
    <location>
        <begin position="385"/>
        <end position="402"/>
    </location>
</feature>
<feature type="compositionally biased region" description="Polar residues" evidence="2">
    <location>
        <begin position="664"/>
        <end position="675"/>
    </location>
</feature>
<dbReference type="EMBL" id="RXGB01001054">
    <property type="protein sequence ID" value="TMX00518.1"/>
    <property type="molecule type" value="Genomic_DNA"/>
</dbReference>
<feature type="region of interest" description="Disordered" evidence="2">
    <location>
        <begin position="420"/>
        <end position="460"/>
    </location>
</feature>
<evidence type="ECO:0000259" key="3">
    <source>
        <dbReference type="Pfam" id="PF14309"/>
    </source>
</evidence>
<sequence>MVFRGTNLWKQNEVKTASHEDADKFRPTSSTMLCCVEEERNTSRTMAAKLLHSLTEDNQDLQKQIGCMTGILHIFDRQSMLASRRLIGNSPRRLTSGSSHIGSNTSEKEYTSTYQKSPAMESHTNKTLQDKQRLSTESSRPSFSSSSRSSSFSSLDCNKTSQQEPLAFDRLSFAENPSREPAAGQPNASPQFGRQSLDIRDVVKDSMNREAQRFSAGPAAKEEVAESMSKPGDSPRPLQTLKNFDGAYDSGPNGKQNSSVDLKESLRVLAKLREAPWYSSEHRELTRSLSYHSKDTSTLSVSKDAPRFSYDGRETNHVPFEQRDISKSTLKLKELPRLSLDSRVSPVRSLNSEPKSNFSSKSMQKDSGNTNAKSPTLQQTSGTPARPPSVVAKLMGLDTLPGAMSSTDNKMGLSTSSQVEAPVSFPRSSEVSDPCKPIRTSNTSKNLWKEPTSPKWRNPDMAMKPISRFPIEPAPWKQPDRTRVYEKPISRTTKTPVKPAHPFPSVYSEIEKRWKDLEFTHSGKDLRALKQILEAMQAKGLLETEKEEQDSNFTGQKEHHQKFASPAQSAKLANQRMRQTDQVTAPTKRGINSSRNFESPIVIMKPAKLMEKSDIPSSSMIPLHGGDSVSRKGNAMSRATKEHQPRTNHGNSPVNPNEARRTSKPPQISTRSQQLPKEIISGSIKSSGSISPRLQQNKLELEKKSRPPTPPSDSNRSRRQSNKQHTEASSPGGGRRRPRISNIQQHDDHVSEISSESRNLSCHGNKISGQSNGNVVAESKVDFEVTSFERSLEMTSSSSSSIDASSYLRCDLVEKKSIRVLSEDEMLTEPAPEYPSPVSVLDNAVYMDESPSPVKHTPKVMKDESCNTADKFSSPPQCDRSNTLAIDATSSGLSSEINRKKLQNIENLVEKLRRLNSSHDEARTDYIASLCENTNPDHRYISEILLASGLLLRDLGSSLTSFQFHPSGHPINPELFLVLEQTKASTLLKEELCNDKMRQSNPKEKIRRKLIFDVVNESLAGKLMLVGPLYEPWLMSQKLAKSTLNAQRLLRDLCSEIEQLQAKPSKCNMEDEEDEWKNILLDDVVHRSESWTIFTGEISSVVLDVERMIFKDLVDEIVRGDGSGLRAKPTRRRQLFAK</sequence>
<evidence type="ECO:0000256" key="1">
    <source>
        <dbReference type="SAM" id="Coils"/>
    </source>
</evidence>
<feature type="region of interest" description="Disordered" evidence="2">
    <location>
        <begin position="697"/>
        <end position="773"/>
    </location>
</feature>
<gene>
    <name evidence="5" type="ORF">EJD97_000642</name>
</gene>
<feature type="region of interest" description="Disordered" evidence="2">
    <location>
        <begin position="613"/>
        <end position="677"/>
    </location>
</feature>
<evidence type="ECO:0000259" key="4">
    <source>
        <dbReference type="Pfam" id="PF14383"/>
    </source>
</evidence>
<feature type="compositionally biased region" description="Polar residues" evidence="2">
    <location>
        <begin position="566"/>
        <end position="597"/>
    </location>
</feature>
<feature type="compositionally biased region" description="Basic and acidic residues" evidence="2">
    <location>
        <begin position="304"/>
        <end position="315"/>
    </location>
</feature>
<feature type="region of interest" description="Disordered" evidence="2">
    <location>
        <begin position="343"/>
        <end position="389"/>
    </location>
</feature>
<dbReference type="InterPro" id="IPR025486">
    <property type="entry name" value="DUF4378"/>
</dbReference>